<evidence type="ECO:0000313" key="1">
    <source>
        <dbReference type="EMBL" id="RSL61883.1"/>
    </source>
</evidence>
<evidence type="ECO:0000313" key="2">
    <source>
        <dbReference type="Proteomes" id="UP000288168"/>
    </source>
</evidence>
<gene>
    <name evidence="1" type="ORF">CEP54_006029</name>
</gene>
<proteinExistence type="predicted"/>
<reference evidence="1 2" key="1">
    <citation type="submission" date="2017-06" db="EMBL/GenBank/DDBJ databases">
        <title>Comparative genomic analysis of Ambrosia Fusariam Clade fungi.</title>
        <authorList>
            <person name="Stajich J.E."/>
            <person name="Carrillo J."/>
            <person name="Kijimoto T."/>
            <person name="Eskalen A."/>
            <person name="O'Donnell K."/>
            <person name="Kasson M."/>
        </authorList>
    </citation>
    <scope>NUCLEOTIDE SEQUENCE [LARGE SCALE GENOMIC DNA]</scope>
    <source>
        <strain evidence="1 2">NRRL62584</strain>
    </source>
</reference>
<comment type="caution">
    <text evidence="1">The sequence shown here is derived from an EMBL/GenBank/DDBJ whole genome shotgun (WGS) entry which is preliminary data.</text>
</comment>
<keyword evidence="2" id="KW-1185">Reference proteome</keyword>
<protein>
    <submittedName>
        <fullName evidence="1">Uncharacterized protein</fullName>
    </submittedName>
</protein>
<organism evidence="1 2">
    <name type="scientific">Fusarium duplospermum</name>
    <dbReference type="NCBI Taxonomy" id="1325734"/>
    <lineage>
        <taxon>Eukaryota</taxon>
        <taxon>Fungi</taxon>
        <taxon>Dikarya</taxon>
        <taxon>Ascomycota</taxon>
        <taxon>Pezizomycotina</taxon>
        <taxon>Sordariomycetes</taxon>
        <taxon>Hypocreomycetidae</taxon>
        <taxon>Hypocreales</taxon>
        <taxon>Nectriaceae</taxon>
        <taxon>Fusarium</taxon>
        <taxon>Fusarium solani species complex</taxon>
    </lineage>
</organism>
<sequence>MHDWKVQCIANFDLQKRRLTDAYNNDKLIAVARRRIAQWKTSGSNLDLPNRNVDDIQLLQPDLIRPKIRKPATGITNVADAVDCATLAKKAW</sequence>
<accession>A0A428Q9C6</accession>
<dbReference type="Proteomes" id="UP000288168">
    <property type="component" value="Unassembled WGS sequence"/>
</dbReference>
<dbReference type="AlphaFoldDB" id="A0A428Q9C6"/>
<name>A0A428Q9C6_9HYPO</name>
<dbReference type="EMBL" id="NKCI01000048">
    <property type="protein sequence ID" value="RSL61883.1"/>
    <property type="molecule type" value="Genomic_DNA"/>
</dbReference>